<dbReference type="Proteomes" id="UP000887226">
    <property type="component" value="Unassembled WGS sequence"/>
</dbReference>
<reference evidence="1" key="1">
    <citation type="journal article" date="2021" name="IMA Fungus">
        <title>Genomic characterization of three marine fungi, including Emericellopsis atlantica sp. nov. with signatures of a generalist lifestyle and marine biomass degradation.</title>
        <authorList>
            <person name="Hagestad O.C."/>
            <person name="Hou L."/>
            <person name="Andersen J.H."/>
            <person name="Hansen E.H."/>
            <person name="Altermark B."/>
            <person name="Li C."/>
            <person name="Kuhnert E."/>
            <person name="Cox R.J."/>
            <person name="Crous P.W."/>
            <person name="Spatafora J.W."/>
            <person name="Lail K."/>
            <person name="Amirebrahimi M."/>
            <person name="Lipzen A."/>
            <person name="Pangilinan J."/>
            <person name="Andreopoulos W."/>
            <person name="Hayes R.D."/>
            <person name="Ng V."/>
            <person name="Grigoriev I.V."/>
            <person name="Jackson S.A."/>
            <person name="Sutton T.D.S."/>
            <person name="Dobson A.D.W."/>
            <person name="Rama T."/>
        </authorList>
    </citation>
    <scope>NUCLEOTIDE SEQUENCE</scope>
    <source>
        <strain evidence="1">TRa3180A</strain>
    </source>
</reference>
<evidence type="ECO:0000313" key="1">
    <source>
        <dbReference type="EMBL" id="KAG9242501.1"/>
    </source>
</evidence>
<sequence length="327" mass="36536">MGPSTWPKLGPSPDSFEKHASKLKEEINGFKSDSAYDRDSTPAGTYRIMRSSISALNDKILKQPTANQLYGSMENVRIPLQGVQNTASETHDSIQQIQKTTTSISFTADRISTTTKTYASAASSCTSILLKQIRIRLHSQTTAEAFRVFSATRLKIHIQEAIYKSADLRMKKIEVTAANQLKSGDLAISTASPQDAAILRENVKDWDKEVAEGAEVQIPVYTIAVHGIYSKSIELNKIEEAKQGIILANIRTVPCNLKDIRRMSWIFRAHEVKAKSSIIIIEFTNPHTANAFIENGMVYQDQLHDCEQYSPESKGQQRKRAKDMCKL</sequence>
<dbReference type="EMBL" id="MU254067">
    <property type="protein sequence ID" value="KAG9242501.1"/>
    <property type="molecule type" value="Genomic_DNA"/>
</dbReference>
<keyword evidence="2" id="KW-1185">Reference proteome</keyword>
<organism evidence="1 2">
    <name type="scientific">Calycina marina</name>
    <dbReference type="NCBI Taxonomy" id="1763456"/>
    <lineage>
        <taxon>Eukaryota</taxon>
        <taxon>Fungi</taxon>
        <taxon>Dikarya</taxon>
        <taxon>Ascomycota</taxon>
        <taxon>Pezizomycotina</taxon>
        <taxon>Leotiomycetes</taxon>
        <taxon>Helotiales</taxon>
        <taxon>Pezizellaceae</taxon>
        <taxon>Calycina</taxon>
    </lineage>
</organism>
<dbReference type="AlphaFoldDB" id="A0A9P7YZI3"/>
<proteinExistence type="predicted"/>
<gene>
    <name evidence="1" type="ORF">BJ878DRAFT_577364</name>
</gene>
<protein>
    <submittedName>
        <fullName evidence="1">Uncharacterized protein</fullName>
    </submittedName>
</protein>
<comment type="caution">
    <text evidence="1">The sequence shown here is derived from an EMBL/GenBank/DDBJ whole genome shotgun (WGS) entry which is preliminary data.</text>
</comment>
<name>A0A9P7YZI3_9HELO</name>
<accession>A0A9P7YZI3</accession>
<dbReference type="OrthoDB" id="3856898at2759"/>
<evidence type="ECO:0000313" key="2">
    <source>
        <dbReference type="Proteomes" id="UP000887226"/>
    </source>
</evidence>